<protein>
    <recommendedName>
        <fullName evidence="3">Beta-lactamase-related domain-containing protein</fullName>
    </recommendedName>
</protein>
<dbReference type="AlphaFoldDB" id="A0A7S0WDS4"/>
<dbReference type="InterPro" id="IPR050789">
    <property type="entry name" value="Diverse_Enzym_Activities"/>
</dbReference>
<feature type="transmembrane region" description="Helical" evidence="2">
    <location>
        <begin position="21"/>
        <end position="41"/>
    </location>
</feature>
<keyword evidence="2" id="KW-0472">Membrane</keyword>
<feature type="domain" description="Beta-lactamase-related" evidence="3">
    <location>
        <begin position="96"/>
        <end position="380"/>
    </location>
</feature>
<proteinExistence type="predicted"/>
<dbReference type="Gene3D" id="3.40.710.10">
    <property type="entry name" value="DD-peptidase/beta-lactamase superfamily"/>
    <property type="match status" value="1"/>
</dbReference>
<evidence type="ECO:0000256" key="1">
    <source>
        <dbReference type="SAM" id="MobiDB-lite"/>
    </source>
</evidence>
<feature type="region of interest" description="Disordered" evidence="1">
    <location>
        <begin position="755"/>
        <end position="777"/>
    </location>
</feature>
<accession>A0A7S0WDS4</accession>
<sequence length="777" mass="83693">MNSETREWATNASPSWCATHANRVVALVLALAAFGVGYYLYEHADGELHLGARDALGPTRTQSWYSSFPEAFDLRGDALIDAVATVKRELPERDCVVVVKRGAVVHEEYYNGATVNSAFDSAEVGKIAVALTIGAAVHNKEFKLDDKVADILAQSGRTQSAPEGWDAEHWRALTVRHLLAQVSGDGQDVPGTAFANDASVNNAKHSPLFVLNAVLRAATGEAPAKWARKHLTEPMGLPNFFAHDDTTDGDISVVGGQMASCRDLARFGQLVVNGGRWRSSAHKTHRLVSKRFISEMLTPSFPEVTTTFGYGGWVFDPKMPVRDTERAGLGVTKVSGLGEDCPVAAGPVTRGSEPRYPVLFNSGGLGKMMITIPSHRVVVVSIGSTWAASPSCPAVTSAQEQAKLAAEERSPLPRNDLFAVQRFWKIMKPAIETKAVKVKVGAIDRQSSYGSFWASLHHKTERARLGDDPGAYNNNMEALVNSVPADQIAQSEAITHANDAPVSWKEGDTKLYSGTCSCKCAPNLEIGQCFNVRKSLSNSCEDLGLAKHGARFCPALGVMNGCSKPSAMSIGAYGTSQKFSSDEMSDMMEGSTIFLINKQVNPTLMSAADIDAKIFSCKVTKSCDEKEHWENEVSTLQCAPTGFSMCTFVEDALCDTESVKMPLTNVSVVQGSNEALIEMPTEGWVLQSDGRTVEGGDLGKDIVYSRLRVTSGHFEHVHLLKGQERSLLAFNSFVGLAVVLVGFAIVRKVKSQSADGEGEEGEGLVKSSTGQYGTDRV</sequence>
<evidence type="ECO:0000259" key="3">
    <source>
        <dbReference type="Pfam" id="PF00144"/>
    </source>
</evidence>
<keyword evidence="2" id="KW-1133">Transmembrane helix</keyword>
<dbReference type="EMBL" id="HBFO01005175">
    <property type="protein sequence ID" value="CAD8812496.1"/>
    <property type="molecule type" value="Transcribed_RNA"/>
</dbReference>
<evidence type="ECO:0000313" key="4">
    <source>
        <dbReference type="EMBL" id="CAD8812496.1"/>
    </source>
</evidence>
<reference evidence="4" key="1">
    <citation type="submission" date="2021-01" db="EMBL/GenBank/DDBJ databases">
        <authorList>
            <person name="Corre E."/>
            <person name="Pelletier E."/>
            <person name="Niang G."/>
            <person name="Scheremetjew M."/>
            <person name="Finn R."/>
            <person name="Kale V."/>
            <person name="Holt S."/>
            <person name="Cochrane G."/>
            <person name="Meng A."/>
            <person name="Brown T."/>
            <person name="Cohen L."/>
        </authorList>
    </citation>
    <scope>NUCLEOTIDE SEQUENCE</scope>
    <source>
        <strain evidence="4">Clade-D-RCC1621</strain>
    </source>
</reference>
<feature type="compositionally biased region" description="Polar residues" evidence="1">
    <location>
        <begin position="766"/>
        <end position="777"/>
    </location>
</feature>
<dbReference type="PANTHER" id="PTHR43283:SF7">
    <property type="entry name" value="BETA-LACTAMASE-RELATED DOMAIN-CONTAINING PROTEIN"/>
    <property type="match status" value="1"/>
</dbReference>
<gene>
    <name evidence="4" type="ORF">OMED0930_LOCUS3590</name>
</gene>
<name>A0A7S0WDS4_9CHLO</name>
<organism evidence="4">
    <name type="scientific">Ostreococcus mediterraneus</name>
    <dbReference type="NCBI Taxonomy" id="1486918"/>
    <lineage>
        <taxon>Eukaryota</taxon>
        <taxon>Viridiplantae</taxon>
        <taxon>Chlorophyta</taxon>
        <taxon>Mamiellophyceae</taxon>
        <taxon>Mamiellales</taxon>
        <taxon>Bathycoccaceae</taxon>
        <taxon>Ostreococcus</taxon>
    </lineage>
</organism>
<dbReference type="SUPFAM" id="SSF56601">
    <property type="entry name" value="beta-lactamase/transpeptidase-like"/>
    <property type="match status" value="1"/>
</dbReference>
<dbReference type="Pfam" id="PF00144">
    <property type="entry name" value="Beta-lactamase"/>
    <property type="match status" value="1"/>
</dbReference>
<dbReference type="InterPro" id="IPR012338">
    <property type="entry name" value="Beta-lactam/transpept-like"/>
</dbReference>
<keyword evidence="2" id="KW-0812">Transmembrane</keyword>
<dbReference type="InterPro" id="IPR001466">
    <property type="entry name" value="Beta-lactam-related"/>
</dbReference>
<dbReference type="PANTHER" id="PTHR43283">
    <property type="entry name" value="BETA-LACTAMASE-RELATED"/>
    <property type="match status" value="1"/>
</dbReference>
<evidence type="ECO:0000256" key="2">
    <source>
        <dbReference type="SAM" id="Phobius"/>
    </source>
</evidence>
<feature type="transmembrane region" description="Helical" evidence="2">
    <location>
        <begin position="727"/>
        <end position="746"/>
    </location>
</feature>